<feature type="transmembrane region" description="Helical" evidence="1">
    <location>
        <begin position="22"/>
        <end position="41"/>
    </location>
</feature>
<dbReference type="Proteomes" id="UP000663868">
    <property type="component" value="Unassembled WGS sequence"/>
</dbReference>
<feature type="non-terminal residue" evidence="2">
    <location>
        <position position="1"/>
    </location>
</feature>
<keyword evidence="1" id="KW-1133">Transmembrane helix</keyword>
<evidence type="ECO:0000313" key="2">
    <source>
        <dbReference type="EMBL" id="CAF4242323.1"/>
    </source>
</evidence>
<keyword evidence="1" id="KW-0812">Transmembrane</keyword>
<comment type="caution">
    <text evidence="2">The sequence shown here is derived from an EMBL/GenBank/DDBJ whole genome shotgun (WGS) entry which is preliminary data.</text>
</comment>
<keyword evidence="1" id="KW-0472">Membrane</keyword>
<evidence type="ECO:0000313" key="3">
    <source>
        <dbReference type="Proteomes" id="UP000663868"/>
    </source>
</evidence>
<dbReference type="SUPFAM" id="SSF52087">
    <property type="entry name" value="CRAL/TRIO domain"/>
    <property type="match status" value="1"/>
</dbReference>
<organism evidence="2 3">
    <name type="scientific">Adineta steineri</name>
    <dbReference type="NCBI Taxonomy" id="433720"/>
    <lineage>
        <taxon>Eukaryota</taxon>
        <taxon>Metazoa</taxon>
        <taxon>Spiralia</taxon>
        <taxon>Gnathifera</taxon>
        <taxon>Rotifera</taxon>
        <taxon>Eurotatoria</taxon>
        <taxon>Bdelloidea</taxon>
        <taxon>Adinetida</taxon>
        <taxon>Adinetidae</taxon>
        <taxon>Adineta</taxon>
    </lineage>
</organism>
<reference evidence="2" key="1">
    <citation type="submission" date="2021-02" db="EMBL/GenBank/DDBJ databases">
        <authorList>
            <person name="Nowell W R."/>
        </authorList>
    </citation>
    <scope>NUCLEOTIDE SEQUENCE</scope>
</reference>
<name>A0A820E6W5_9BILA</name>
<gene>
    <name evidence="2" type="ORF">KXQ929_LOCUS42344</name>
</gene>
<protein>
    <submittedName>
        <fullName evidence="2">Uncharacterized protein</fullName>
    </submittedName>
</protein>
<accession>A0A820E6W5</accession>
<dbReference type="InterPro" id="IPR036865">
    <property type="entry name" value="CRAL-TRIO_dom_sf"/>
</dbReference>
<dbReference type="EMBL" id="CAJOBB010010279">
    <property type="protein sequence ID" value="CAF4242323.1"/>
    <property type="molecule type" value="Genomic_DNA"/>
</dbReference>
<evidence type="ECO:0000256" key="1">
    <source>
        <dbReference type="SAM" id="Phobius"/>
    </source>
</evidence>
<proteinExistence type="predicted"/>
<dbReference type="AlphaFoldDB" id="A0A820E6W5"/>
<sequence>VMQQISPSNYLYALEEYIVSDLTYLICLLLPWMCLGLLPDFKKWMLKLLHRVKKPTNIVGTTTGYDKMGRPINYIYVKDQFSIEVTEKLGILSVETSRKLLKGSIETGIVILDMNGFVPLAYGR</sequence>